<feature type="compositionally biased region" description="Basic and acidic residues" evidence="3">
    <location>
        <begin position="189"/>
        <end position="213"/>
    </location>
</feature>
<accession>A0A5B7ZQH8</accession>
<name>A0A5B7ZQH8_9GAMM</name>
<dbReference type="EMBL" id="CP040871">
    <property type="protein sequence ID" value="QDA57208.1"/>
    <property type="molecule type" value="Genomic_DNA"/>
</dbReference>
<feature type="domain" description="MobA/MobL protein" evidence="4">
    <location>
        <begin position="43"/>
        <end position="217"/>
    </location>
</feature>
<organism evidence="5 6">
    <name type="scientific">Thermomonas aquatica</name>
    <dbReference type="NCBI Taxonomy" id="2202149"/>
    <lineage>
        <taxon>Bacteria</taxon>
        <taxon>Pseudomonadati</taxon>
        <taxon>Pseudomonadota</taxon>
        <taxon>Gammaproteobacteria</taxon>
        <taxon>Lysobacterales</taxon>
        <taxon>Lysobacteraceae</taxon>
        <taxon>Thermomonas</taxon>
    </lineage>
</organism>
<dbReference type="Gene3D" id="3.30.930.30">
    <property type="match status" value="1"/>
</dbReference>
<evidence type="ECO:0000256" key="1">
    <source>
        <dbReference type="ARBA" id="ARBA00010873"/>
    </source>
</evidence>
<keyword evidence="6" id="KW-1185">Reference proteome</keyword>
<sequence length="241" mass="26817">MASFHHCIKSGKKGTACGHAAYIERRGRYKTRGEDLIHSAYGNMPAWAANNPGRFWRMADKHERANGAAYREHEIALPNELHVDQLIALTERTVRELIGNKPYQYAIHAPDGSLAAIPNPHLHLMYSDRLPDGIEREPDRTFSRFNAKQPELGGCRKDSGGLSPLELRAGVIDARKTIAHLQNEALAEGGHDARVDHRSLSEQGRQRRPERHLGPARVRGMSTKEKAIYAAHRGGEPGLGH</sequence>
<dbReference type="RefSeq" id="WP_139716259.1">
    <property type="nucleotide sequence ID" value="NZ_CP040871.1"/>
</dbReference>
<evidence type="ECO:0000313" key="6">
    <source>
        <dbReference type="Proteomes" id="UP000308149"/>
    </source>
</evidence>
<dbReference type="AlphaFoldDB" id="A0A5B7ZQH8"/>
<evidence type="ECO:0000256" key="2">
    <source>
        <dbReference type="ARBA" id="ARBA00022971"/>
    </source>
</evidence>
<dbReference type="OrthoDB" id="1634048at2"/>
<protein>
    <submittedName>
        <fullName evidence="5">Plasmid mobilization protein</fullName>
    </submittedName>
</protein>
<keyword evidence="2" id="KW-0184">Conjugation</keyword>
<dbReference type="Proteomes" id="UP000308149">
    <property type="component" value="Chromosome"/>
</dbReference>
<feature type="region of interest" description="Disordered" evidence="3">
    <location>
        <begin position="188"/>
        <end position="219"/>
    </location>
</feature>
<evidence type="ECO:0000256" key="3">
    <source>
        <dbReference type="SAM" id="MobiDB-lite"/>
    </source>
</evidence>
<evidence type="ECO:0000259" key="4">
    <source>
        <dbReference type="Pfam" id="PF03389"/>
    </source>
</evidence>
<dbReference type="InterPro" id="IPR005053">
    <property type="entry name" value="MobA_MobL"/>
</dbReference>
<evidence type="ECO:0000313" key="5">
    <source>
        <dbReference type="EMBL" id="QDA57208.1"/>
    </source>
</evidence>
<proteinExistence type="inferred from homology"/>
<dbReference type="Pfam" id="PF03389">
    <property type="entry name" value="MobA_MobL"/>
    <property type="match status" value="1"/>
</dbReference>
<gene>
    <name evidence="5" type="ORF">FHQ07_07720</name>
</gene>
<comment type="similarity">
    <text evidence="1">Belongs to the MobA/MobL family.</text>
</comment>
<reference evidence="5 6" key="1">
    <citation type="submission" date="2019-06" db="EMBL/GenBank/DDBJ databases">
        <title>Thermomonas aquatica sp. nov., isolated from an industrial wastewater treatment plant.</title>
        <authorList>
            <person name="Jeon J.H."/>
            <person name="Park D.-S."/>
        </authorList>
    </citation>
    <scope>NUCLEOTIDE SEQUENCE [LARGE SCALE GENOMIC DNA]</scope>
    <source>
        <strain evidence="5 6">SY21</strain>
    </source>
</reference>
<dbReference type="KEGG" id="thes:FHQ07_07720"/>